<evidence type="ECO:0000313" key="2">
    <source>
        <dbReference type="EMBL" id="OMJ74125.1"/>
    </source>
</evidence>
<evidence type="ECO:0000256" key="1">
    <source>
        <dbReference type="SAM" id="Phobius"/>
    </source>
</evidence>
<keyword evidence="1" id="KW-0472">Membrane</keyword>
<dbReference type="EMBL" id="MPUH01000772">
    <property type="protein sequence ID" value="OMJ74125.1"/>
    <property type="molecule type" value="Genomic_DNA"/>
</dbReference>
<sequence length="107" mass="12212">MENPQVRKSLYLWSGVCLGFLLFLIIIYNSNSENYWEPLTEKVTSVSDRFVSHLEDLKTLHSIHKELYSLTSFLGSAVNCSLPVADFNLFLAKTDIKIAVFKYAGNF</sequence>
<protein>
    <submittedName>
        <fullName evidence="2">Uncharacterized protein</fullName>
    </submittedName>
</protein>
<dbReference type="AlphaFoldDB" id="A0A1R2BBS7"/>
<gene>
    <name evidence="2" type="ORF">SteCoe_27012</name>
</gene>
<organism evidence="2 3">
    <name type="scientific">Stentor coeruleus</name>
    <dbReference type="NCBI Taxonomy" id="5963"/>
    <lineage>
        <taxon>Eukaryota</taxon>
        <taxon>Sar</taxon>
        <taxon>Alveolata</taxon>
        <taxon>Ciliophora</taxon>
        <taxon>Postciliodesmatophora</taxon>
        <taxon>Heterotrichea</taxon>
        <taxon>Heterotrichida</taxon>
        <taxon>Stentoridae</taxon>
        <taxon>Stentor</taxon>
    </lineage>
</organism>
<name>A0A1R2BBS7_9CILI</name>
<accession>A0A1R2BBS7</accession>
<dbReference type="Proteomes" id="UP000187209">
    <property type="component" value="Unassembled WGS sequence"/>
</dbReference>
<comment type="caution">
    <text evidence="2">The sequence shown here is derived from an EMBL/GenBank/DDBJ whole genome shotgun (WGS) entry which is preliminary data.</text>
</comment>
<keyword evidence="1" id="KW-1133">Transmembrane helix</keyword>
<feature type="transmembrane region" description="Helical" evidence="1">
    <location>
        <begin position="10"/>
        <end position="28"/>
    </location>
</feature>
<proteinExistence type="predicted"/>
<keyword evidence="3" id="KW-1185">Reference proteome</keyword>
<evidence type="ECO:0000313" key="3">
    <source>
        <dbReference type="Proteomes" id="UP000187209"/>
    </source>
</evidence>
<keyword evidence="1" id="KW-0812">Transmembrane</keyword>
<reference evidence="2 3" key="1">
    <citation type="submission" date="2016-11" db="EMBL/GenBank/DDBJ databases">
        <title>The macronuclear genome of Stentor coeruleus: a giant cell with tiny introns.</title>
        <authorList>
            <person name="Slabodnick M."/>
            <person name="Ruby J.G."/>
            <person name="Reiff S.B."/>
            <person name="Swart E.C."/>
            <person name="Gosai S."/>
            <person name="Prabakaran S."/>
            <person name="Witkowska E."/>
            <person name="Larue G.E."/>
            <person name="Fisher S."/>
            <person name="Freeman R.M."/>
            <person name="Gunawardena J."/>
            <person name="Chu W."/>
            <person name="Stover N.A."/>
            <person name="Gregory B.D."/>
            <person name="Nowacki M."/>
            <person name="Derisi J."/>
            <person name="Roy S.W."/>
            <person name="Marshall W.F."/>
            <person name="Sood P."/>
        </authorList>
    </citation>
    <scope>NUCLEOTIDE SEQUENCE [LARGE SCALE GENOMIC DNA]</scope>
    <source>
        <strain evidence="2">WM001</strain>
    </source>
</reference>